<name>A0A3P6DVQ3_BRAOL</name>
<gene>
    <name evidence="1" type="ORF">BOLC7T41257H</name>
</gene>
<reference evidence="1" key="1">
    <citation type="submission" date="2018-11" db="EMBL/GenBank/DDBJ databases">
        <authorList>
            <consortium name="Genoscope - CEA"/>
            <person name="William W."/>
        </authorList>
    </citation>
    <scope>NUCLEOTIDE SEQUENCE</scope>
</reference>
<evidence type="ECO:0000313" key="1">
    <source>
        <dbReference type="EMBL" id="VDD35697.1"/>
    </source>
</evidence>
<accession>A0A3P6DVQ3</accession>
<proteinExistence type="predicted"/>
<protein>
    <submittedName>
        <fullName evidence="1">Uncharacterized protein</fullName>
    </submittedName>
</protein>
<sequence>MNPKQANMLTLQTMPEDMRLFTVSKVGTTSPIDYFNTIITSKSLNFSFDNYFVAKDLKLSPLVKKPALATRYKTLMDSCLKANNVDAHFVKEDNTVCSNCLHFFLLTKFFVMMLGLN</sequence>
<organism evidence="1">
    <name type="scientific">Brassica oleracea</name>
    <name type="common">Wild cabbage</name>
    <dbReference type="NCBI Taxonomy" id="3712"/>
    <lineage>
        <taxon>Eukaryota</taxon>
        <taxon>Viridiplantae</taxon>
        <taxon>Streptophyta</taxon>
        <taxon>Embryophyta</taxon>
        <taxon>Tracheophyta</taxon>
        <taxon>Spermatophyta</taxon>
        <taxon>Magnoliopsida</taxon>
        <taxon>eudicotyledons</taxon>
        <taxon>Gunneridae</taxon>
        <taxon>Pentapetalae</taxon>
        <taxon>rosids</taxon>
        <taxon>malvids</taxon>
        <taxon>Brassicales</taxon>
        <taxon>Brassicaceae</taxon>
        <taxon>Brassiceae</taxon>
        <taxon>Brassica</taxon>
    </lineage>
</organism>
<dbReference type="EMBL" id="LR031876">
    <property type="protein sequence ID" value="VDD35697.1"/>
    <property type="molecule type" value="Genomic_DNA"/>
</dbReference>
<dbReference type="AlphaFoldDB" id="A0A3P6DVQ3"/>